<organism evidence="2 3">
    <name type="scientific">Fusarium tricinctum</name>
    <dbReference type="NCBI Taxonomy" id="61284"/>
    <lineage>
        <taxon>Eukaryota</taxon>
        <taxon>Fungi</taxon>
        <taxon>Dikarya</taxon>
        <taxon>Ascomycota</taxon>
        <taxon>Pezizomycotina</taxon>
        <taxon>Sordariomycetes</taxon>
        <taxon>Hypocreomycetidae</taxon>
        <taxon>Hypocreales</taxon>
        <taxon>Nectriaceae</taxon>
        <taxon>Fusarium</taxon>
        <taxon>Fusarium tricinctum species complex</taxon>
    </lineage>
</organism>
<keyword evidence="3" id="KW-1185">Reference proteome</keyword>
<feature type="signal peptide" evidence="1">
    <location>
        <begin position="1"/>
        <end position="17"/>
    </location>
</feature>
<evidence type="ECO:0000313" key="2">
    <source>
        <dbReference type="EMBL" id="KAH7238058.1"/>
    </source>
</evidence>
<feature type="chain" id="PRO_5035433860" evidence="1">
    <location>
        <begin position="18"/>
        <end position="221"/>
    </location>
</feature>
<dbReference type="AlphaFoldDB" id="A0A8K0RT35"/>
<proteinExistence type="predicted"/>
<reference evidence="2" key="1">
    <citation type="journal article" date="2021" name="Nat. Commun.">
        <title>Genetic determinants of endophytism in the Arabidopsis root mycobiome.</title>
        <authorList>
            <person name="Mesny F."/>
            <person name="Miyauchi S."/>
            <person name="Thiergart T."/>
            <person name="Pickel B."/>
            <person name="Atanasova L."/>
            <person name="Karlsson M."/>
            <person name="Huettel B."/>
            <person name="Barry K.W."/>
            <person name="Haridas S."/>
            <person name="Chen C."/>
            <person name="Bauer D."/>
            <person name="Andreopoulos W."/>
            <person name="Pangilinan J."/>
            <person name="LaButti K."/>
            <person name="Riley R."/>
            <person name="Lipzen A."/>
            <person name="Clum A."/>
            <person name="Drula E."/>
            <person name="Henrissat B."/>
            <person name="Kohler A."/>
            <person name="Grigoriev I.V."/>
            <person name="Martin F.M."/>
            <person name="Hacquard S."/>
        </authorList>
    </citation>
    <scope>NUCLEOTIDE SEQUENCE</scope>
    <source>
        <strain evidence="2">MPI-SDFR-AT-0068</strain>
    </source>
</reference>
<dbReference type="OrthoDB" id="5103655at2759"/>
<name>A0A8K0RT35_9HYPO</name>
<dbReference type="Proteomes" id="UP000813427">
    <property type="component" value="Unassembled WGS sequence"/>
</dbReference>
<evidence type="ECO:0000313" key="3">
    <source>
        <dbReference type="Proteomes" id="UP000813427"/>
    </source>
</evidence>
<evidence type="ECO:0000256" key="1">
    <source>
        <dbReference type="SAM" id="SignalP"/>
    </source>
</evidence>
<comment type="caution">
    <text evidence="2">The sequence shown here is derived from an EMBL/GenBank/DDBJ whole genome shotgun (WGS) entry which is preliminary data.</text>
</comment>
<sequence length="221" mass="24198">MRIIAIVVAGFTAVAKASSVSVASPIASTESLQMVVPIPAPVAQPIVPGFTRPEDVQAVIRRLNGLASGVFLQVDNFGGSGIKVPVIWNAYLRCRDMIDGIEQAFNGISHRHTTPFGFKEQRDICSMFDSFGINQSKLVTVLVKDSDFIATSGFAKHFGHCFARLRPAMTKFIEELTTYTPNCDFEMLRRKDQLEVSYGGAVGIMEDHHEGSSEHIPLPLD</sequence>
<keyword evidence="1" id="KW-0732">Signal</keyword>
<dbReference type="EMBL" id="JAGPXF010000006">
    <property type="protein sequence ID" value="KAH7238058.1"/>
    <property type="molecule type" value="Genomic_DNA"/>
</dbReference>
<accession>A0A8K0RT35</accession>
<protein>
    <submittedName>
        <fullName evidence="2">Uncharacterized protein</fullName>
    </submittedName>
</protein>
<gene>
    <name evidence="2" type="ORF">BKA59DRAFT_481357</name>
</gene>